<protein>
    <submittedName>
        <fullName evidence="4">Uncharacterized protein</fullName>
    </submittedName>
</protein>
<dbReference type="OrthoDB" id="9999721at2"/>
<feature type="signal peptide" evidence="3">
    <location>
        <begin position="1"/>
        <end position="19"/>
    </location>
</feature>
<feature type="coiled-coil region" evidence="1">
    <location>
        <begin position="45"/>
        <end position="73"/>
    </location>
</feature>
<dbReference type="Proteomes" id="UP000236738">
    <property type="component" value="Unassembled WGS sequence"/>
</dbReference>
<dbReference type="RefSeq" id="WP_146063316.1">
    <property type="nucleotide sequence ID" value="NZ_FNUS01000005.1"/>
</dbReference>
<reference evidence="5" key="1">
    <citation type="submission" date="2016-10" db="EMBL/GenBank/DDBJ databases">
        <authorList>
            <person name="Varghese N."/>
            <person name="Submissions S."/>
        </authorList>
    </citation>
    <scope>NUCLEOTIDE SEQUENCE [LARGE SCALE GENOMIC DNA]</scope>
    <source>
        <strain evidence="5">DSM 21580</strain>
    </source>
</reference>
<evidence type="ECO:0000313" key="4">
    <source>
        <dbReference type="EMBL" id="SEG43259.1"/>
    </source>
</evidence>
<keyword evidence="5" id="KW-1185">Reference proteome</keyword>
<feature type="chain" id="PRO_5009292259" evidence="3">
    <location>
        <begin position="20"/>
        <end position="106"/>
    </location>
</feature>
<evidence type="ECO:0000256" key="1">
    <source>
        <dbReference type="SAM" id="Coils"/>
    </source>
</evidence>
<evidence type="ECO:0000256" key="2">
    <source>
        <dbReference type="SAM" id="MobiDB-lite"/>
    </source>
</evidence>
<feature type="region of interest" description="Disordered" evidence="2">
    <location>
        <begin position="74"/>
        <end position="106"/>
    </location>
</feature>
<name>A0A1H6A3G1_9FLAO</name>
<dbReference type="EMBL" id="FNUS01000005">
    <property type="protein sequence ID" value="SEG43259.1"/>
    <property type="molecule type" value="Genomic_DNA"/>
</dbReference>
<evidence type="ECO:0000313" key="5">
    <source>
        <dbReference type="Proteomes" id="UP000236738"/>
    </source>
</evidence>
<feature type="compositionally biased region" description="Basic and acidic residues" evidence="2">
    <location>
        <begin position="74"/>
        <end position="91"/>
    </location>
</feature>
<dbReference type="AlphaFoldDB" id="A0A1H6A3G1"/>
<gene>
    <name evidence="4" type="ORF">SAMN05421847_2348</name>
</gene>
<keyword evidence="3" id="KW-0732">Signal</keyword>
<evidence type="ECO:0000256" key="3">
    <source>
        <dbReference type="SAM" id="SignalP"/>
    </source>
</evidence>
<organism evidence="4 5">
    <name type="scientific">Halpernia humi</name>
    <dbReference type="NCBI Taxonomy" id="493375"/>
    <lineage>
        <taxon>Bacteria</taxon>
        <taxon>Pseudomonadati</taxon>
        <taxon>Bacteroidota</taxon>
        <taxon>Flavobacteriia</taxon>
        <taxon>Flavobacteriales</taxon>
        <taxon>Weeksellaceae</taxon>
        <taxon>Chryseobacterium group</taxon>
        <taxon>Halpernia</taxon>
    </lineage>
</organism>
<sequence>MKKLIITFALLFGSTLIFAQKSNPAKTQIVSNEDPHNPLVNGIPYNQYKIQVQQEMQKKAEAQAQEKAKQKIELEKFSKLKMPETPNEKQEQISNQKIEAKSNDSK</sequence>
<accession>A0A1H6A3G1</accession>
<proteinExistence type="predicted"/>
<keyword evidence="1" id="KW-0175">Coiled coil</keyword>